<dbReference type="OrthoDB" id="8452537at2"/>
<organism evidence="1 2">
    <name type="scientific">Telmatospirillum siberiense</name>
    <dbReference type="NCBI Taxonomy" id="382514"/>
    <lineage>
        <taxon>Bacteria</taxon>
        <taxon>Pseudomonadati</taxon>
        <taxon>Pseudomonadota</taxon>
        <taxon>Alphaproteobacteria</taxon>
        <taxon>Rhodospirillales</taxon>
        <taxon>Rhodospirillaceae</taxon>
        <taxon>Telmatospirillum</taxon>
    </lineage>
</organism>
<proteinExistence type="predicted"/>
<keyword evidence="2" id="KW-1185">Reference proteome</keyword>
<dbReference type="Proteomes" id="UP000233293">
    <property type="component" value="Unassembled WGS sequence"/>
</dbReference>
<name>A0A2N3PR36_9PROT</name>
<evidence type="ECO:0000313" key="1">
    <source>
        <dbReference type="EMBL" id="PKU22865.1"/>
    </source>
</evidence>
<dbReference type="EMBL" id="PIUM01000026">
    <property type="protein sequence ID" value="PKU22865.1"/>
    <property type="molecule type" value="Genomic_DNA"/>
</dbReference>
<comment type="caution">
    <text evidence="1">The sequence shown here is derived from an EMBL/GenBank/DDBJ whole genome shotgun (WGS) entry which is preliminary data.</text>
</comment>
<dbReference type="Pfam" id="PF08795">
    <property type="entry name" value="DUF1796"/>
    <property type="match status" value="1"/>
</dbReference>
<dbReference type="RefSeq" id="WP_101252338.1">
    <property type="nucleotide sequence ID" value="NZ_PIUM01000026.1"/>
</dbReference>
<protein>
    <submittedName>
        <fullName evidence="1">Uncharacterized protein</fullName>
    </submittedName>
</protein>
<gene>
    <name evidence="1" type="ORF">CWS72_19620</name>
</gene>
<reference evidence="2" key="1">
    <citation type="submission" date="2017-12" db="EMBL/GenBank/DDBJ databases">
        <title>Draft genome sequence of Telmatospirillum siberiense 26-4b1T, an acidotolerant peatland alphaproteobacterium potentially involved in sulfur cycling.</title>
        <authorList>
            <person name="Hausmann B."/>
            <person name="Pjevac P."/>
            <person name="Schreck K."/>
            <person name="Herbold C.W."/>
            <person name="Daims H."/>
            <person name="Wagner M."/>
            <person name="Pester M."/>
            <person name="Loy A."/>
        </authorList>
    </citation>
    <scope>NUCLEOTIDE SEQUENCE [LARGE SCALE GENOMIC DNA]</scope>
    <source>
        <strain evidence="2">26-4b1</strain>
    </source>
</reference>
<dbReference type="InterPro" id="IPR014903">
    <property type="entry name" value="DUF1796"/>
</dbReference>
<dbReference type="AlphaFoldDB" id="A0A2N3PR36"/>
<accession>A0A2N3PR36</accession>
<sequence length="356" mass="40648">MDYDQGTPFGRGEIGIDLADIDRLSGFFGQCQESFPEDIDDKIEKNFEVKSFDESVTSFFMTQCFVPGTRNFLSALSQLSIAIWAGEVQFHHEFFVEVMTRRLYNYANLLSDKINVISIGDNCISRTLPTRWGYKRPAILGEKTMPFDLSTHTLETIVEQISSHFSDYMNPENLEYVQEADFCVDVKNDIQWSHDRGRHLAENNFQGLRDLYAKRIDLFYRVIGNGKPIIFILHHIRRVNGAFGAWNGETADLLGQLLKGLKPVCGNRFIILVLGGNETPPSEDFFNFDKGSIQYVHLPYPFPDDQNWWMPRYYMTKPGLEFERTFMAGLQQCVDQLLGGSRSAVGFSDVAAGFCP</sequence>
<evidence type="ECO:0000313" key="2">
    <source>
        <dbReference type="Proteomes" id="UP000233293"/>
    </source>
</evidence>